<keyword evidence="6 14" id="KW-0963">Cytoplasm</keyword>
<dbReference type="InterPro" id="IPR013785">
    <property type="entry name" value="Aldolase_TIM"/>
</dbReference>
<evidence type="ECO:0000313" key="18">
    <source>
        <dbReference type="EMBL" id="TDW96695.1"/>
    </source>
</evidence>
<protein>
    <recommendedName>
        <fullName evidence="14">Coproporphyrinogen-III oxidase</fullName>
        <ecNumber evidence="14">1.3.98.3</ecNumber>
    </recommendedName>
</protein>
<dbReference type="SMART" id="SM00729">
    <property type="entry name" value="Elp3"/>
    <property type="match status" value="1"/>
</dbReference>
<feature type="domain" description="Radical SAM core" evidence="17">
    <location>
        <begin position="42"/>
        <end position="274"/>
    </location>
</feature>
<evidence type="ECO:0000256" key="2">
    <source>
        <dbReference type="ARBA" id="ARBA00004785"/>
    </source>
</evidence>
<evidence type="ECO:0000313" key="19">
    <source>
        <dbReference type="Proteomes" id="UP000294498"/>
    </source>
</evidence>
<reference evidence="18 19" key="1">
    <citation type="submission" date="2019-03" db="EMBL/GenBank/DDBJ databases">
        <title>Genomic Encyclopedia of Type Strains, Phase IV (KMG-IV): sequencing the most valuable type-strain genomes for metagenomic binning, comparative biology and taxonomic classification.</title>
        <authorList>
            <person name="Goeker M."/>
        </authorList>
    </citation>
    <scope>NUCLEOTIDE SEQUENCE [LARGE SCALE GENOMIC DNA]</scope>
    <source>
        <strain evidence="18 19">DSM 100059</strain>
    </source>
</reference>
<dbReference type="AlphaFoldDB" id="A0A4R8DGR1"/>
<comment type="caution">
    <text evidence="18">The sequence shown here is derived from an EMBL/GenBank/DDBJ whole genome shotgun (WGS) entry which is preliminary data.</text>
</comment>
<feature type="binding site" evidence="15">
    <location>
        <begin position="109"/>
        <end position="110"/>
    </location>
    <ligand>
        <name>S-adenosyl-L-methionine</name>
        <dbReference type="ChEBI" id="CHEBI:59789"/>
        <label>2</label>
    </ligand>
</feature>
<evidence type="ECO:0000256" key="14">
    <source>
        <dbReference type="PIRNR" id="PIRNR000167"/>
    </source>
</evidence>
<feature type="binding site" evidence="15">
    <location>
        <position position="51"/>
    </location>
    <ligand>
        <name>S-adenosyl-L-methionine</name>
        <dbReference type="ChEBI" id="CHEBI:59789"/>
        <label>1</label>
    </ligand>
</feature>
<evidence type="ECO:0000256" key="13">
    <source>
        <dbReference type="ARBA" id="ARBA00048321"/>
    </source>
</evidence>
<dbReference type="InterPro" id="IPR004558">
    <property type="entry name" value="Coprogen_oxidase_HemN"/>
</dbReference>
<dbReference type="SFLD" id="SFLDG01082">
    <property type="entry name" value="B12-binding_domain_containing"/>
    <property type="match status" value="1"/>
</dbReference>
<dbReference type="GO" id="GO:0004109">
    <property type="term" value="F:coproporphyrinogen oxidase activity"/>
    <property type="evidence" value="ECO:0007669"/>
    <property type="project" value="InterPro"/>
</dbReference>
<dbReference type="OrthoDB" id="9808022at2"/>
<comment type="catalytic activity">
    <reaction evidence="13 14">
        <text>coproporphyrinogen III + 2 S-adenosyl-L-methionine = protoporphyrinogen IX + 2 5'-deoxyadenosine + 2 L-methionine + 2 CO2</text>
        <dbReference type="Rhea" id="RHEA:15425"/>
        <dbReference type="ChEBI" id="CHEBI:16526"/>
        <dbReference type="ChEBI" id="CHEBI:17319"/>
        <dbReference type="ChEBI" id="CHEBI:57307"/>
        <dbReference type="ChEBI" id="CHEBI:57309"/>
        <dbReference type="ChEBI" id="CHEBI:57844"/>
        <dbReference type="ChEBI" id="CHEBI:59789"/>
        <dbReference type="EC" id="1.3.98.3"/>
    </reaction>
</comment>
<dbReference type="EC" id="1.3.98.3" evidence="14"/>
<keyword evidence="10 14" id="KW-0408">Iron</keyword>
<dbReference type="PROSITE" id="PS51918">
    <property type="entry name" value="RADICAL_SAM"/>
    <property type="match status" value="1"/>
</dbReference>
<gene>
    <name evidence="18" type="ORF">EDB95_4531</name>
</gene>
<evidence type="ECO:0000256" key="16">
    <source>
        <dbReference type="PIRSR" id="PIRSR000167-2"/>
    </source>
</evidence>
<evidence type="ECO:0000256" key="6">
    <source>
        <dbReference type="ARBA" id="ARBA00022490"/>
    </source>
</evidence>
<name>A0A4R8DGR1_9BACT</name>
<dbReference type="GO" id="GO:0005737">
    <property type="term" value="C:cytoplasm"/>
    <property type="evidence" value="ECO:0007669"/>
    <property type="project" value="UniProtKB-SubCell"/>
</dbReference>
<feature type="binding site" evidence="15">
    <location>
        <position position="108"/>
    </location>
    <ligand>
        <name>S-adenosyl-L-methionine</name>
        <dbReference type="ChEBI" id="CHEBI:59789"/>
        <label>1</label>
    </ligand>
</feature>
<dbReference type="RefSeq" id="WP_133997580.1">
    <property type="nucleotide sequence ID" value="NZ_SODV01000002.1"/>
</dbReference>
<dbReference type="UniPathway" id="UPA00251">
    <property type="reaction ID" value="UER00323"/>
</dbReference>
<feature type="binding site" evidence="15">
    <location>
        <position position="180"/>
    </location>
    <ligand>
        <name>S-adenosyl-L-methionine</name>
        <dbReference type="ChEBI" id="CHEBI:59789"/>
        <label>2</label>
    </ligand>
</feature>
<evidence type="ECO:0000256" key="7">
    <source>
        <dbReference type="ARBA" id="ARBA00022691"/>
    </source>
</evidence>
<dbReference type="InterPro" id="IPR006638">
    <property type="entry name" value="Elp3/MiaA/NifB-like_rSAM"/>
</dbReference>
<dbReference type="InterPro" id="IPR034505">
    <property type="entry name" value="Coproporphyrinogen-III_oxidase"/>
</dbReference>
<comment type="pathway">
    <text evidence="2 14">Porphyrin-containing compound metabolism; protoporphyrin-IX biosynthesis; protoporphyrinogen-IX from coproporphyrinogen-III (AdoMet route): step 1/1.</text>
</comment>
<dbReference type="EMBL" id="SODV01000002">
    <property type="protein sequence ID" value="TDW96695.1"/>
    <property type="molecule type" value="Genomic_DNA"/>
</dbReference>
<feature type="binding site" evidence="15">
    <location>
        <position position="168"/>
    </location>
    <ligand>
        <name>S-adenosyl-L-methionine</name>
        <dbReference type="ChEBI" id="CHEBI:59789"/>
        <label>2</label>
    </ligand>
</feature>
<evidence type="ECO:0000259" key="17">
    <source>
        <dbReference type="PROSITE" id="PS51918"/>
    </source>
</evidence>
<dbReference type="Gene3D" id="1.10.10.920">
    <property type="match status" value="1"/>
</dbReference>
<dbReference type="GO" id="GO:0051539">
    <property type="term" value="F:4 iron, 4 sulfur cluster binding"/>
    <property type="evidence" value="ECO:0007669"/>
    <property type="project" value="UniProtKB-KW"/>
</dbReference>
<dbReference type="PANTHER" id="PTHR13932:SF6">
    <property type="entry name" value="OXYGEN-INDEPENDENT COPROPORPHYRINOGEN III OXIDASE"/>
    <property type="match status" value="1"/>
</dbReference>
<proteinExistence type="inferred from homology"/>
<dbReference type="PANTHER" id="PTHR13932">
    <property type="entry name" value="COPROPORPHYRINIGEN III OXIDASE"/>
    <property type="match status" value="1"/>
</dbReference>
<dbReference type="GO" id="GO:0046872">
    <property type="term" value="F:metal ion binding"/>
    <property type="evidence" value="ECO:0007669"/>
    <property type="project" value="UniProtKB-KW"/>
</dbReference>
<dbReference type="GO" id="GO:0051989">
    <property type="term" value="F:coproporphyrinogen dehydrogenase activity"/>
    <property type="evidence" value="ECO:0007669"/>
    <property type="project" value="UniProtKB-EC"/>
</dbReference>
<feature type="binding site" evidence="15">
    <location>
        <position position="325"/>
    </location>
    <ligand>
        <name>S-adenosyl-L-methionine</name>
        <dbReference type="ChEBI" id="CHEBI:59789"/>
        <label>1</label>
    </ligand>
</feature>
<feature type="binding site" evidence="16">
    <location>
        <position position="57"/>
    </location>
    <ligand>
        <name>[4Fe-4S] cluster</name>
        <dbReference type="ChEBI" id="CHEBI:49883"/>
        <note>4Fe-4S-S-AdoMet</note>
    </ligand>
</feature>
<evidence type="ECO:0000256" key="8">
    <source>
        <dbReference type="ARBA" id="ARBA00022723"/>
    </source>
</evidence>
<keyword evidence="19" id="KW-1185">Reference proteome</keyword>
<sequence length="460" mass="51721">MDLSLAEKYNLPVPRYTSYPTVPFWKEGLDTDAWRANVAEGLGASKGISLYIHLPFCESLCIYCGCNKKITTNHKVEEEYIDAVLAEWAQYLDLSGKVPVIRELHLGGGTPTFFSPDNLERLINGILSRAVVHPDHSFSLEGHPNNTTRAHLDRLYGLGFRRISFGVQDLNREVQERIHRLQPFENLVRANGDARCAGFDAVNFDLIYGLPLQTLQRLAHTIEWSVALSPDRLALYSYAHTPWLNCSQRLIDEKELPTPADKLALYEQGTHWLEALGYTNIGMDHFAKASDALFLAWKAGRLHRNFMGYTTQATGMLLGLGVSAISDTGTAFAQNDKALEGYYRSVRAKSSAVRKGYFLSEGDRVFRRHILDMACKGRTVFDPAWAAVYEEWTIPILRGMETDGLITLSDNEVCLTEKGRPFLRHACKAFDLHLLYDEKFRGILACGKAAQYGKTFSNAI</sequence>
<dbReference type="PIRSF" id="PIRSF000167">
    <property type="entry name" value="HemN"/>
    <property type="match status" value="1"/>
</dbReference>
<evidence type="ECO:0000256" key="4">
    <source>
        <dbReference type="ARBA" id="ARBA00011245"/>
    </source>
</evidence>
<accession>A0A4R8DGR1</accession>
<comment type="similarity">
    <text evidence="3 14">Belongs to the anaerobic coproporphyrinogen-III oxidase family.</text>
</comment>
<dbReference type="NCBIfam" id="TIGR00538">
    <property type="entry name" value="hemN"/>
    <property type="match status" value="1"/>
</dbReference>
<keyword evidence="5 14" id="KW-0004">4Fe-4S</keyword>
<keyword evidence="12 14" id="KW-0627">Porphyrin biosynthesis</keyword>
<dbReference type="SFLD" id="SFLDS00029">
    <property type="entry name" value="Radical_SAM"/>
    <property type="match status" value="1"/>
</dbReference>
<dbReference type="GO" id="GO:0006782">
    <property type="term" value="P:protoporphyrinogen IX biosynthetic process"/>
    <property type="evidence" value="ECO:0007669"/>
    <property type="project" value="UniProtKB-UniPathway"/>
</dbReference>
<dbReference type="InterPro" id="IPR058240">
    <property type="entry name" value="rSAM_sf"/>
</dbReference>
<dbReference type="SFLD" id="SFLDG01065">
    <property type="entry name" value="anaerobic_coproporphyrinogen-I"/>
    <property type="match status" value="1"/>
</dbReference>
<evidence type="ECO:0000256" key="10">
    <source>
        <dbReference type="ARBA" id="ARBA00023004"/>
    </source>
</evidence>
<dbReference type="InterPro" id="IPR007197">
    <property type="entry name" value="rSAM"/>
</dbReference>
<keyword evidence="9 14" id="KW-0560">Oxidoreductase</keyword>
<evidence type="ECO:0000256" key="3">
    <source>
        <dbReference type="ARBA" id="ARBA00005493"/>
    </source>
</evidence>
<keyword evidence="8 14" id="KW-0479">Metal-binding</keyword>
<evidence type="ECO:0000256" key="12">
    <source>
        <dbReference type="ARBA" id="ARBA00023244"/>
    </source>
</evidence>
<comment type="subunit">
    <text evidence="4">Monomer.</text>
</comment>
<evidence type="ECO:0000256" key="11">
    <source>
        <dbReference type="ARBA" id="ARBA00023014"/>
    </source>
</evidence>
<comment type="subcellular location">
    <subcellularLocation>
        <location evidence="1 14">Cytoplasm</location>
    </subcellularLocation>
</comment>
<dbReference type="CDD" id="cd01335">
    <property type="entry name" value="Radical_SAM"/>
    <property type="match status" value="1"/>
</dbReference>
<evidence type="ECO:0000256" key="15">
    <source>
        <dbReference type="PIRSR" id="PIRSR000167-1"/>
    </source>
</evidence>
<dbReference type="SUPFAM" id="SSF102114">
    <property type="entry name" value="Radical SAM enzymes"/>
    <property type="match status" value="1"/>
</dbReference>
<evidence type="ECO:0000256" key="1">
    <source>
        <dbReference type="ARBA" id="ARBA00004496"/>
    </source>
</evidence>
<feature type="binding site" evidence="15">
    <location>
        <position position="205"/>
    </location>
    <ligand>
        <name>S-adenosyl-L-methionine</name>
        <dbReference type="ChEBI" id="CHEBI:59789"/>
        <label>2</label>
    </ligand>
</feature>
<dbReference type="Gene3D" id="3.20.20.70">
    <property type="entry name" value="Aldolase class I"/>
    <property type="match status" value="1"/>
</dbReference>
<organism evidence="18 19">
    <name type="scientific">Dinghuibacter silviterrae</name>
    <dbReference type="NCBI Taxonomy" id="1539049"/>
    <lineage>
        <taxon>Bacteria</taxon>
        <taxon>Pseudomonadati</taxon>
        <taxon>Bacteroidota</taxon>
        <taxon>Chitinophagia</taxon>
        <taxon>Chitinophagales</taxon>
        <taxon>Chitinophagaceae</taxon>
        <taxon>Dinghuibacter</taxon>
    </lineage>
</organism>
<evidence type="ECO:0000256" key="5">
    <source>
        <dbReference type="ARBA" id="ARBA00022485"/>
    </source>
</evidence>
<comment type="cofactor">
    <cofactor evidence="14 16">
        <name>[4Fe-4S] cluster</name>
        <dbReference type="ChEBI" id="CHEBI:49883"/>
    </cofactor>
    <text evidence="14 16">Binds 1 [4Fe-4S] cluster. The cluster is coordinated with 3 cysteines and an exchangeable S-adenosyl-L-methionine.</text>
</comment>
<dbReference type="Proteomes" id="UP000294498">
    <property type="component" value="Unassembled WGS sequence"/>
</dbReference>
<feature type="binding site" evidence="15">
    <location>
        <position position="141"/>
    </location>
    <ligand>
        <name>S-adenosyl-L-methionine</name>
        <dbReference type="ChEBI" id="CHEBI:59789"/>
        <label>1</label>
    </ligand>
</feature>
<feature type="binding site" evidence="16">
    <location>
        <position position="64"/>
    </location>
    <ligand>
        <name>[4Fe-4S] cluster</name>
        <dbReference type="ChEBI" id="CHEBI:49883"/>
        <note>4Fe-4S-S-AdoMet</note>
    </ligand>
</feature>
<evidence type="ECO:0000256" key="9">
    <source>
        <dbReference type="ARBA" id="ARBA00023002"/>
    </source>
</evidence>
<dbReference type="Pfam" id="PF04055">
    <property type="entry name" value="Radical_SAM"/>
    <property type="match status" value="1"/>
</dbReference>
<keyword evidence="11 14" id="KW-0411">Iron-sulfur</keyword>
<feature type="binding site" evidence="16">
    <location>
        <position position="61"/>
    </location>
    <ligand>
        <name>[4Fe-4S] cluster</name>
        <dbReference type="ChEBI" id="CHEBI:49883"/>
        <note>4Fe-4S-S-AdoMet</note>
    </ligand>
</feature>
<feature type="binding site" evidence="15">
    <location>
        <begin position="63"/>
        <end position="65"/>
    </location>
    <ligand>
        <name>S-adenosyl-L-methionine</name>
        <dbReference type="ChEBI" id="CHEBI:59789"/>
        <label>2</label>
    </ligand>
</feature>
<keyword evidence="7 14" id="KW-0949">S-adenosyl-L-methionine</keyword>
<feature type="binding site" evidence="15">
    <location>
        <position position="239"/>
    </location>
    <ligand>
        <name>S-adenosyl-L-methionine</name>
        <dbReference type="ChEBI" id="CHEBI:59789"/>
        <label>2</label>
    </ligand>
</feature>